<gene>
    <name evidence="2" type="ORF">Taro_037010</name>
</gene>
<feature type="compositionally biased region" description="Basic and acidic residues" evidence="1">
    <location>
        <begin position="212"/>
        <end position="223"/>
    </location>
</feature>
<accession>A0A843W4L4</accession>
<comment type="caution">
    <text evidence="2">The sequence shown here is derived from an EMBL/GenBank/DDBJ whole genome shotgun (WGS) entry which is preliminary data.</text>
</comment>
<sequence length="234" mass="25341">LLHLAVQDRAVAQRETEQLRKELERVRRAAGAGGSSYRASKSSQSDLEDCLAAAVRRAEETQIELAERVDAATGERDRLHIRAEAAELLVAETTRELVTLRVQGSSVDQMEMVRLRTEVTAQQIRIDELRGLVMTLGQVARKGSGEVSRGLFEGKEIGAAGPQGSSDGSGGEDGPPELGVPTTESRCRETEGPSPKSPRMTMAVNGRRPQLKKKEEEDGDRRQNQGNVGTGISV</sequence>
<keyword evidence="3" id="KW-1185">Reference proteome</keyword>
<dbReference type="Proteomes" id="UP000652761">
    <property type="component" value="Unassembled WGS sequence"/>
</dbReference>
<evidence type="ECO:0000313" key="3">
    <source>
        <dbReference type="Proteomes" id="UP000652761"/>
    </source>
</evidence>
<reference evidence="2" key="1">
    <citation type="submission" date="2017-07" db="EMBL/GenBank/DDBJ databases">
        <title>Taro Niue Genome Assembly and Annotation.</title>
        <authorList>
            <person name="Atibalentja N."/>
            <person name="Keating K."/>
            <person name="Fields C.J."/>
        </authorList>
    </citation>
    <scope>NUCLEOTIDE SEQUENCE</scope>
    <source>
        <strain evidence="2">Niue_2</strain>
        <tissue evidence="2">Leaf</tissue>
    </source>
</reference>
<dbReference type="AlphaFoldDB" id="A0A843W4L4"/>
<feature type="compositionally biased region" description="Polar residues" evidence="1">
    <location>
        <begin position="224"/>
        <end position="234"/>
    </location>
</feature>
<evidence type="ECO:0000256" key="1">
    <source>
        <dbReference type="SAM" id="MobiDB-lite"/>
    </source>
</evidence>
<feature type="non-terminal residue" evidence="2">
    <location>
        <position position="1"/>
    </location>
</feature>
<protein>
    <submittedName>
        <fullName evidence="2">Uncharacterized protein</fullName>
    </submittedName>
</protein>
<evidence type="ECO:0000313" key="2">
    <source>
        <dbReference type="EMBL" id="MQM04219.1"/>
    </source>
</evidence>
<feature type="region of interest" description="Disordered" evidence="1">
    <location>
        <begin position="154"/>
        <end position="234"/>
    </location>
</feature>
<proteinExistence type="predicted"/>
<dbReference type="EMBL" id="NMUH01003176">
    <property type="protein sequence ID" value="MQM04219.1"/>
    <property type="molecule type" value="Genomic_DNA"/>
</dbReference>
<organism evidence="2 3">
    <name type="scientific">Colocasia esculenta</name>
    <name type="common">Wild taro</name>
    <name type="synonym">Arum esculentum</name>
    <dbReference type="NCBI Taxonomy" id="4460"/>
    <lineage>
        <taxon>Eukaryota</taxon>
        <taxon>Viridiplantae</taxon>
        <taxon>Streptophyta</taxon>
        <taxon>Embryophyta</taxon>
        <taxon>Tracheophyta</taxon>
        <taxon>Spermatophyta</taxon>
        <taxon>Magnoliopsida</taxon>
        <taxon>Liliopsida</taxon>
        <taxon>Araceae</taxon>
        <taxon>Aroideae</taxon>
        <taxon>Colocasieae</taxon>
        <taxon>Colocasia</taxon>
    </lineage>
</organism>
<name>A0A843W4L4_COLES</name>